<evidence type="ECO:0000313" key="2">
    <source>
        <dbReference type="Proteomes" id="UP000602124"/>
    </source>
</evidence>
<organism evidence="1 2">
    <name type="scientific">Devosia sediminis</name>
    <dbReference type="NCBI Taxonomy" id="2798801"/>
    <lineage>
        <taxon>Bacteria</taxon>
        <taxon>Pseudomonadati</taxon>
        <taxon>Pseudomonadota</taxon>
        <taxon>Alphaproteobacteria</taxon>
        <taxon>Hyphomicrobiales</taxon>
        <taxon>Devosiaceae</taxon>
        <taxon>Devosia</taxon>
    </lineage>
</organism>
<proteinExistence type="predicted"/>
<sequence>MDEFRIVDLRNPEKPEITELHVTPEGAASRAFNLKLVRAGHPSRLVCKVYWSDGTNTNMVRLYEAAR</sequence>
<accession>A0A934ITF6</accession>
<evidence type="ECO:0000313" key="1">
    <source>
        <dbReference type="EMBL" id="MBJ3784012.1"/>
    </source>
</evidence>
<dbReference type="AlphaFoldDB" id="A0A934ITF6"/>
<dbReference type="Proteomes" id="UP000602124">
    <property type="component" value="Unassembled WGS sequence"/>
</dbReference>
<gene>
    <name evidence="1" type="ORF">JEQ47_04685</name>
</gene>
<keyword evidence="2" id="KW-1185">Reference proteome</keyword>
<name>A0A934ITF6_9HYPH</name>
<dbReference type="EMBL" id="JAEKMH010000001">
    <property type="protein sequence ID" value="MBJ3784012.1"/>
    <property type="molecule type" value="Genomic_DNA"/>
</dbReference>
<comment type="caution">
    <text evidence="1">The sequence shown here is derived from an EMBL/GenBank/DDBJ whole genome shotgun (WGS) entry which is preliminary data.</text>
</comment>
<dbReference type="RefSeq" id="WP_198875217.1">
    <property type="nucleotide sequence ID" value="NZ_JAEKMH010000001.1"/>
</dbReference>
<protein>
    <submittedName>
        <fullName evidence="1">Uncharacterized protein</fullName>
    </submittedName>
</protein>
<reference evidence="1" key="1">
    <citation type="submission" date="2020-12" db="EMBL/GenBank/DDBJ databases">
        <title>Devosia sp. MSA67 isolated from Mo River.</title>
        <authorList>
            <person name="Ma F."/>
            <person name="Zi Z."/>
        </authorList>
    </citation>
    <scope>NUCLEOTIDE SEQUENCE</scope>
    <source>
        <strain evidence="1">MSA67</strain>
    </source>
</reference>